<feature type="domain" description="Conserved oligomeric complex COG6 N-terminal" evidence="4">
    <location>
        <begin position="61"/>
        <end position="92"/>
    </location>
</feature>
<dbReference type="GO" id="GO:0000139">
    <property type="term" value="C:Golgi membrane"/>
    <property type="evidence" value="ECO:0007669"/>
    <property type="project" value="UniProtKB-SubCell"/>
</dbReference>
<organism evidence="5">
    <name type="scientific">Medioppia subpectinata</name>
    <dbReference type="NCBI Taxonomy" id="1979941"/>
    <lineage>
        <taxon>Eukaryota</taxon>
        <taxon>Metazoa</taxon>
        <taxon>Ecdysozoa</taxon>
        <taxon>Arthropoda</taxon>
        <taxon>Chelicerata</taxon>
        <taxon>Arachnida</taxon>
        <taxon>Acari</taxon>
        <taxon>Acariformes</taxon>
        <taxon>Sarcoptiformes</taxon>
        <taxon>Oribatida</taxon>
        <taxon>Brachypylina</taxon>
        <taxon>Oppioidea</taxon>
        <taxon>Oppiidae</taxon>
        <taxon>Medioppia</taxon>
    </lineage>
</organism>
<comment type="subunit">
    <text evidence="2">Component of the conserved oligomeric Golgi complex which is composed of eight different subunits and is required for normal Golgi morphology and localization.</text>
</comment>
<keyword evidence="3" id="KW-0813">Transport</keyword>
<evidence type="ECO:0000259" key="4">
    <source>
        <dbReference type="Pfam" id="PF06419"/>
    </source>
</evidence>
<reference evidence="5" key="1">
    <citation type="submission" date="2020-11" db="EMBL/GenBank/DDBJ databases">
        <authorList>
            <person name="Tran Van P."/>
        </authorList>
    </citation>
    <scope>NUCLEOTIDE SEQUENCE</scope>
</reference>
<name>A0A7R9KH94_9ACAR</name>
<dbReference type="Pfam" id="PF06419">
    <property type="entry name" value="COG6_N"/>
    <property type="match status" value="1"/>
</dbReference>
<accession>A0A7R9KH94</accession>
<dbReference type="EMBL" id="CAJPIZ010001353">
    <property type="protein sequence ID" value="CAG2103336.1"/>
    <property type="molecule type" value="Genomic_DNA"/>
</dbReference>
<dbReference type="GO" id="GO:0015031">
    <property type="term" value="P:protein transport"/>
    <property type="evidence" value="ECO:0007669"/>
    <property type="project" value="UniProtKB-KW"/>
</dbReference>
<sequence>MNECRNQNIQLIDCCAEDLIPTVMDTMSTTTADTNPLSNKINKILNKPMDRETLEALTCVSSVVKDNNLHSRRNLRTDIERQSLTINEEFVK</sequence>
<proteinExistence type="inferred from homology"/>
<evidence type="ECO:0000256" key="2">
    <source>
        <dbReference type="ARBA" id="ARBA00011166"/>
    </source>
</evidence>
<comment type="function">
    <text evidence="1 3">Required for normal Golgi function.</text>
</comment>
<evidence type="ECO:0000256" key="3">
    <source>
        <dbReference type="RuleBase" id="RU365075"/>
    </source>
</evidence>
<protein>
    <recommendedName>
        <fullName evidence="3">Conserved oligomeric Golgi complex subunit 6</fullName>
        <shortName evidence="3">COG complex subunit 6</shortName>
    </recommendedName>
    <alternativeName>
        <fullName evidence="3">Component of oligomeric Golgi complex 6</fullName>
    </alternativeName>
</protein>
<feature type="non-terminal residue" evidence="5">
    <location>
        <position position="1"/>
    </location>
</feature>
<dbReference type="PANTHER" id="PTHR21506:SF0">
    <property type="entry name" value="CONSERVED OLIGOMERIC GOLGI COMPLEX SUBUNIT 6"/>
    <property type="match status" value="1"/>
</dbReference>
<keyword evidence="3" id="KW-0333">Golgi apparatus</keyword>
<dbReference type="PANTHER" id="PTHR21506">
    <property type="entry name" value="COMPONENT OF OLIGOMERIC GOLGI COMPLEX 6"/>
    <property type="match status" value="1"/>
</dbReference>
<dbReference type="AlphaFoldDB" id="A0A7R9KH94"/>
<dbReference type="EMBL" id="OC855928">
    <property type="protein sequence ID" value="CAD7622906.1"/>
    <property type="molecule type" value="Genomic_DNA"/>
</dbReference>
<keyword evidence="3" id="KW-0653">Protein transport</keyword>
<dbReference type="OrthoDB" id="272987at2759"/>
<dbReference type="GO" id="GO:0017119">
    <property type="term" value="C:Golgi transport complex"/>
    <property type="evidence" value="ECO:0007669"/>
    <property type="project" value="UniProtKB-UniRule"/>
</dbReference>
<dbReference type="InterPro" id="IPR010490">
    <property type="entry name" value="COG6"/>
</dbReference>
<gene>
    <name evidence="5" type="ORF">OSB1V03_LOCUS3368</name>
</gene>
<evidence type="ECO:0000313" key="5">
    <source>
        <dbReference type="EMBL" id="CAD7622906.1"/>
    </source>
</evidence>
<keyword evidence="6" id="KW-1185">Reference proteome</keyword>
<comment type="subcellular location">
    <subcellularLocation>
        <location evidence="3">Golgi apparatus membrane</location>
        <topology evidence="3">Peripheral membrane protein</topology>
    </subcellularLocation>
</comment>
<evidence type="ECO:0000313" key="6">
    <source>
        <dbReference type="Proteomes" id="UP000759131"/>
    </source>
</evidence>
<dbReference type="InterPro" id="IPR048368">
    <property type="entry name" value="COG6_N"/>
</dbReference>
<evidence type="ECO:0000256" key="1">
    <source>
        <dbReference type="ARBA" id="ARBA00003627"/>
    </source>
</evidence>
<dbReference type="Proteomes" id="UP000759131">
    <property type="component" value="Unassembled WGS sequence"/>
</dbReference>
<dbReference type="GO" id="GO:0006891">
    <property type="term" value="P:intra-Golgi vesicle-mediated transport"/>
    <property type="evidence" value="ECO:0007669"/>
    <property type="project" value="UniProtKB-UniRule"/>
</dbReference>
<keyword evidence="3" id="KW-0472">Membrane</keyword>
<comment type="similarity">
    <text evidence="3">Belongs to the COG6 family.</text>
</comment>